<keyword evidence="3" id="KW-1185">Reference proteome</keyword>
<dbReference type="EMBL" id="KQ085917">
    <property type="protein sequence ID" value="KLO16397.1"/>
    <property type="molecule type" value="Genomic_DNA"/>
</dbReference>
<feature type="compositionally biased region" description="Basic and acidic residues" evidence="1">
    <location>
        <begin position="412"/>
        <end position="434"/>
    </location>
</feature>
<organism evidence="2 3">
    <name type="scientific">Schizopora paradoxa</name>
    <dbReference type="NCBI Taxonomy" id="27342"/>
    <lineage>
        <taxon>Eukaryota</taxon>
        <taxon>Fungi</taxon>
        <taxon>Dikarya</taxon>
        <taxon>Basidiomycota</taxon>
        <taxon>Agaricomycotina</taxon>
        <taxon>Agaricomycetes</taxon>
        <taxon>Hymenochaetales</taxon>
        <taxon>Schizoporaceae</taxon>
        <taxon>Schizopora</taxon>
    </lineage>
</organism>
<evidence type="ECO:0000256" key="1">
    <source>
        <dbReference type="SAM" id="MobiDB-lite"/>
    </source>
</evidence>
<sequence length="479" mass="54421">MYFVNLNSDFETFHSVAGRTLPAPLSVGKNRGPWTIRRARVPHDDNPSVQNAGAYIFFKLAMNSVRNAAMFRKEDESCRANGLRHSSYRAPFKLIESIAWALHEPEYLVVPGTRRADATSNSIYIRVYMDRHRCIQSGTQVLLSREASVAAPARDGTHVFPWVHSDFSGTAIDGVRRDGPDSDDRWASERIEGCREGGSRFSLFFWDGRSVELQKLSSSWREEEVVCVYSTRAGFENYLISLDTAQCSGYPRSESRVVAALGWKAEWVYIYFEELVRNLEEEPEEETEGRSGGPNGPGPLKSQELRAYTRERMRLVAVVVLIKNVRSEERLTMKRMSASLQAKCRSTTLSELKTKAKAERASERNVFALRKKNLAFRGKLAHRRLKSVIVQQQHDRTYGDPESKEKRTRQRGKGEGDRAECPSGRERKEQEERGGGGGRTAETLFDVKVWWFAFRAGPLPGWVGWISLREVFRGLEGVL</sequence>
<feature type="region of interest" description="Disordered" evidence="1">
    <location>
        <begin position="391"/>
        <end position="439"/>
    </location>
</feature>
<evidence type="ECO:0000313" key="3">
    <source>
        <dbReference type="Proteomes" id="UP000053477"/>
    </source>
</evidence>
<proteinExistence type="predicted"/>
<evidence type="ECO:0000313" key="2">
    <source>
        <dbReference type="EMBL" id="KLO16397.1"/>
    </source>
</evidence>
<protein>
    <submittedName>
        <fullName evidence="2">Uncharacterized protein</fullName>
    </submittedName>
</protein>
<dbReference type="Proteomes" id="UP000053477">
    <property type="component" value="Unassembled WGS sequence"/>
</dbReference>
<feature type="region of interest" description="Disordered" evidence="1">
    <location>
        <begin position="282"/>
        <end position="302"/>
    </location>
</feature>
<dbReference type="InParanoid" id="A0A0H2RXT9"/>
<reference evidence="2 3" key="1">
    <citation type="submission" date="2015-04" db="EMBL/GenBank/DDBJ databases">
        <title>Complete genome sequence of Schizopora paradoxa KUC8140, a cosmopolitan wood degrader in East Asia.</title>
        <authorList>
            <consortium name="DOE Joint Genome Institute"/>
            <person name="Min B."/>
            <person name="Park H."/>
            <person name="Jang Y."/>
            <person name="Kim J.-J."/>
            <person name="Kim K.H."/>
            <person name="Pangilinan J."/>
            <person name="Lipzen A."/>
            <person name="Riley R."/>
            <person name="Grigoriev I.V."/>
            <person name="Spatafora J.W."/>
            <person name="Choi I.-G."/>
        </authorList>
    </citation>
    <scope>NUCLEOTIDE SEQUENCE [LARGE SCALE GENOMIC DNA]</scope>
    <source>
        <strain evidence="2 3">KUC8140</strain>
    </source>
</reference>
<dbReference type="AlphaFoldDB" id="A0A0H2RXT9"/>
<feature type="compositionally biased region" description="Basic and acidic residues" evidence="1">
    <location>
        <begin position="393"/>
        <end position="405"/>
    </location>
</feature>
<accession>A0A0H2RXT9</accession>
<name>A0A0H2RXT9_9AGAM</name>
<gene>
    <name evidence="2" type="ORF">SCHPADRAFT_887868</name>
</gene>